<reference evidence="2" key="1">
    <citation type="journal article" date="2022" name="Mol. Ecol. Resour.">
        <title>The genomes of chicory, endive, great burdock and yacon provide insights into Asteraceae palaeo-polyploidization history and plant inulin production.</title>
        <authorList>
            <person name="Fan W."/>
            <person name="Wang S."/>
            <person name="Wang H."/>
            <person name="Wang A."/>
            <person name="Jiang F."/>
            <person name="Liu H."/>
            <person name="Zhao H."/>
            <person name="Xu D."/>
            <person name="Zhang Y."/>
        </authorList>
    </citation>
    <scope>NUCLEOTIDE SEQUENCE [LARGE SCALE GENOMIC DNA]</scope>
    <source>
        <strain evidence="2">cv. Niubang</strain>
    </source>
</reference>
<organism evidence="1 2">
    <name type="scientific">Arctium lappa</name>
    <name type="common">Greater burdock</name>
    <name type="synonym">Lappa major</name>
    <dbReference type="NCBI Taxonomy" id="4217"/>
    <lineage>
        <taxon>Eukaryota</taxon>
        <taxon>Viridiplantae</taxon>
        <taxon>Streptophyta</taxon>
        <taxon>Embryophyta</taxon>
        <taxon>Tracheophyta</taxon>
        <taxon>Spermatophyta</taxon>
        <taxon>Magnoliopsida</taxon>
        <taxon>eudicotyledons</taxon>
        <taxon>Gunneridae</taxon>
        <taxon>Pentapetalae</taxon>
        <taxon>asterids</taxon>
        <taxon>campanulids</taxon>
        <taxon>Asterales</taxon>
        <taxon>Asteraceae</taxon>
        <taxon>Carduoideae</taxon>
        <taxon>Cardueae</taxon>
        <taxon>Arctiinae</taxon>
        <taxon>Arctium</taxon>
    </lineage>
</organism>
<name>A0ACB8XEM0_ARCLA</name>
<proteinExistence type="predicted"/>
<accession>A0ACB8XEM0</accession>
<gene>
    <name evidence="1" type="ORF">L6452_44070</name>
</gene>
<sequence>MQELKNVGEEDSLVGIIRRKLNPTITSEGDVMKKDGLEKHPFAQFVRLLPEFSDFHLLWWSEMRLKVSSAVLLWSVGDEIEGGFGGAAMAGRR</sequence>
<dbReference type="EMBL" id="CM042064">
    <property type="protein sequence ID" value="KAI3665443.1"/>
    <property type="molecule type" value="Genomic_DNA"/>
</dbReference>
<comment type="caution">
    <text evidence="1">The sequence shown here is derived from an EMBL/GenBank/DDBJ whole genome shotgun (WGS) entry which is preliminary data.</text>
</comment>
<evidence type="ECO:0000313" key="2">
    <source>
        <dbReference type="Proteomes" id="UP001055879"/>
    </source>
</evidence>
<reference evidence="1 2" key="2">
    <citation type="journal article" date="2022" name="Mol. Ecol. Resour.">
        <title>The genomes of chicory, endive, great burdock and yacon provide insights into Asteraceae paleo-polyploidization history and plant inulin production.</title>
        <authorList>
            <person name="Fan W."/>
            <person name="Wang S."/>
            <person name="Wang H."/>
            <person name="Wang A."/>
            <person name="Jiang F."/>
            <person name="Liu H."/>
            <person name="Zhao H."/>
            <person name="Xu D."/>
            <person name="Zhang Y."/>
        </authorList>
    </citation>
    <scope>NUCLEOTIDE SEQUENCE [LARGE SCALE GENOMIC DNA]</scope>
    <source>
        <strain evidence="2">cv. Niubang</strain>
    </source>
</reference>
<protein>
    <submittedName>
        <fullName evidence="1">Uncharacterized protein</fullName>
    </submittedName>
</protein>
<keyword evidence="2" id="KW-1185">Reference proteome</keyword>
<evidence type="ECO:0000313" key="1">
    <source>
        <dbReference type="EMBL" id="KAI3665443.1"/>
    </source>
</evidence>
<dbReference type="Proteomes" id="UP001055879">
    <property type="component" value="Linkage Group LG18"/>
</dbReference>